<evidence type="ECO:0000313" key="2">
    <source>
        <dbReference type="EMBL" id="KAJ7746356.1"/>
    </source>
</evidence>
<evidence type="ECO:0000313" key="3">
    <source>
        <dbReference type="Proteomes" id="UP001215598"/>
    </source>
</evidence>
<protein>
    <recommendedName>
        <fullName evidence="4">Secreted protein</fullName>
    </recommendedName>
</protein>
<organism evidence="2 3">
    <name type="scientific">Mycena metata</name>
    <dbReference type="NCBI Taxonomy" id="1033252"/>
    <lineage>
        <taxon>Eukaryota</taxon>
        <taxon>Fungi</taxon>
        <taxon>Dikarya</taxon>
        <taxon>Basidiomycota</taxon>
        <taxon>Agaricomycotina</taxon>
        <taxon>Agaricomycetes</taxon>
        <taxon>Agaricomycetidae</taxon>
        <taxon>Agaricales</taxon>
        <taxon>Marasmiineae</taxon>
        <taxon>Mycenaceae</taxon>
        <taxon>Mycena</taxon>
    </lineage>
</organism>
<proteinExistence type="predicted"/>
<evidence type="ECO:0000256" key="1">
    <source>
        <dbReference type="SAM" id="SignalP"/>
    </source>
</evidence>
<dbReference type="AlphaFoldDB" id="A0AAD7IM60"/>
<reference evidence="2" key="1">
    <citation type="submission" date="2023-03" db="EMBL/GenBank/DDBJ databases">
        <title>Massive genome expansion in bonnet fungi (Mycena s.s.) driven by repeated elements and novel gene families across ecological guilds.</title>
        <authorList>
            <consortium name="Lawrence Berkeley National Laboratory"/>
            <person name="Harder C.B."/>
            <person name="Miyauchi S."/>
            <person name="Viragh M."/>
            <person name="Kuo A."/>
            <person name="Thoen E."/>
            <person name="Andreopoulos B."/>
            <person name="Lu D."/>
            <person name="Skrede I."/>
            <person name="Drula E."/>
            <person name="Henrissat B."/>
            <person name="Morin E."/>
            <person name="Kohler A."/>
            <person name="Barry K."/>
            <person name="LaButti K."/>
            <person name="Morin E."/>
            <person name="Salamov A."/>
            <person name="Lipzen A."/>
            <person name="Mereny Z."/>
            <person name="Hegedus B."/>
            <person name="Baldrian P."/>
            <person name="Stursova M."/>
            <person name="Weitz H."/>
            <person name="Taylor A."/>
            <person name="Grigoriev I.V."/>
            <person name="Nagy L.G."/>
            <person name="Martin F."/>
            <person name="Kauserud H."/>
        </authorList>
    </citation>
    <scope>NUCLEOTIDE SEQUENCE</scope>
    <source>
        <strain evidence="2">CBHHK182m</strain>
    </source>
</reference>
<comment type="caution">
    <text evidence="2">The sequence shown here is derived from an EMBL/GenBank/DDBJ whole genome shotgun (WGS) entry which is preliminary data.</text>
</comment>
<evidence type="ECO:0008006" key="4">
    <source>
        <dbReference type="Google" id="ProtNLM"/>
    </source>
</evidence>
<keyword evidence="1" id="KW-0732">Signal</keyword>
<feature type="chain" id="PRO_5042113473" description="Secreted protein" evidence="1">
    <location>
        <begin position="17"/>
        <end position="81"/>
    </location>
</feature>
<gene>
    <name evidence="2" type="ORF">B0H16DRAFT_1557149</name>
</gene>
<sequence length="81" mass="9161">MFVHSWIAAFWCFVRGRLSIRAHINLLGRTFISRKAEDLDADLVHSVQRRNSTHTRLITSCVYRSVVAGNTPNKSALCSSN</sequence>
<feature type="signal peptide" evidence="1">
    <location>
        <begin position="1"/>
        <end position="16"/>
    </location>
</feature>
<accession>A0AAD7IM60</accession>
<keyword evidence="3" id="KW-1185">Reference proteome</keyword>
<dbReference type="Proteomes" id="UP001215598">
    <property type="component" value="Unassembled WGS sequence"/>
</dbReference>
<dbReference type="EMBL" id="JARKIB010000080">
    <property type="protein sequence ID" value="KAJ7746356.1"/>
    <property type="molecule type" value="Genomic_DNA"/>
</dbReference>
<name>A0AAD7IM60_9AGAR</name>